<evidence type="ECO:0000313" key="1">
    <source>
        <dbReference type="EMBL" id="CAF1416048.1"/>
    </source>
</evidence>
<dbReference type="Proteomes" id="UP000663891">
    <property type="component" value="Unassembled WGS sequence"/>
</dbReference>
<protein>
    <submittedName>
        <fullName evidence="1">Uncharacterized protein</fullName>
    </submittedName>
</protein>
<accession>A0A815LY65</accession>
<evidence type="ECO:0000313" key="3">
    <source>
        <dbReference type="Proteomes" id="UP000663891"/>
    </source>
</evidence>
<sequence>MSVSTLESLPNEILINIFENYINGVDLIIAFIDQQNQRFNGLIMQCRQHNFNFVNCRKDYFHYCINFLPNYIGKIKELVLSDHNTPGQISTFLLRFPLLHNFRNIHRLSINFNAETVSWIRIRNALRSLSTTNIHTLIINVIHMERPSRLNYINYDMFDLQSIKRIDLLSDISYDDWGLLPTLFSKIEHLTSIRMSCDFKYLCSILQNAFHLKYLNVRLDSSSLTRFFQPYQHTNDSIISIPVLHTLILSFQSTDPTAFEKLAYYLRRMPALRRLDIKAHGALLDANSWEALLQTSLPQLTHFRLKTTTSCINNIELENILASFETPFWITKDNFYLIVTKHKYLDTKTLHSYKLQIDNEDEFNQPVIQWWIVPFRNLLDDIPTSDMISFGISGVVRSLSQYYYFNNIEHLVIYDMNEGFSNWILKYINYSQIKYLDISYIDKQSDIIALLLLQLKNIISLRINYQHLVTYRNVYLENNNCMKYLDISVSKHNFNEEDIMMISQLFPRIEHLIINTNMLDNVPLLENYIPHLCSLTSNIIDESFRRYKSYERKLWVDNLRQKFQVSFQFAIDNGMTIWIDQAALNESYWQNK</sequence>
<dbReference type="InterPro" id="IPR032675">
    <property type="entry name" value="LRR_dom_sf"/>
</dbReference>
<dbReference type="Proteomes" id="UP000663881">
    <property type="component" value="Unassembled WGS sequence"/>
</dbReference>
<dbReference type="SUPFAM" id="SSF52047">
    <property type="entry name" value="RNI-like"/>
    <property type="match status" value="1"/>
</dbReference>
<dbReference type="OrthoDB" id="9982866at2759"/>
<dbReference type="Gene3D" id="3.80.10.10">
    <property type="entry name" value="Ribonuclease Inhibitor"/>
    <property type="match status" value="1"/>
</dbReference>
<gene>
    <name evidence="2" type="ORF">OKA104_LOCUS4907</name>
    <name evidence="1" type="ORF">VCS650_LOCUS37421</name>
</gene>
<dbReference type="EMBL" id="CAJNON010001009">
    <property type="protein sequence ID" value="CAF1416048.1"/>
    <property type="molecule type" value="Genomic_DNA"/>
</dbReference>
<organism evidence="1 3">
    <name type="scientific">Adineta steineri</name>
    <dbReference type="NCBI Taxonomy" id="433720"/>
    <lineage>
        <taxon>Eukaryota</taxon>
        <taxon>Metazoa</taxon>
        <taxon>Spiralia</taxon>
        <taxon>Gnathifera</taxon>
        <taxon>Rotifera</taxon>
        <taxon>Eurotatoria</taxon>
        <taxon>Bdelloidea</taxon>
        <taxon>Adinetida</taxon>
        <taxon>Adinetidae</taxon>
        <taxon>Adineta</taxon>
    </lineage>
</organism>
<name>A0A815LY65_9BILA</name>
<dbReference type="EMBL" id="CAJOAY010000165">
    <property type="protein sequence ID" value="CAF3567181.1"/>
    <property type="molecule type" value="Genomic_DNA"/>
</dbReference>
<reference evidence="1" key="1">
    <citation type="submission" date="2021-02" db="EMBL/GenBank/DDBJ databases">
        <authorList>
            <person name="Nowell W R."/>
        </authorList>
    </citation>
    <scope>NUCLEOTIDE SEQUENCE</scope>
</reference>
<evidence type="ECO:0000313" key="2">
    <source>
        <dbReference type="EMBL" id="CAF3567181.1"/>
    </source>
</evidence>
<dbReference type="AlphaFoldDB" id="A0A815LY65"/>
<comment type="caution">
    <text evidence="1">The sequence shown here is derived from an EMBL/GenBank/DDBJ whole genome shotgun (WGS) entry which is preliminary data.</text>
</comment>
<proteinExistence type="predicted"/>